<evidence type="ECO:0000256" key="6">
    <source>
        <dbReference type="ARBA" id="ARBA00022824"/>
    </source>
</evidence>
<sequence length="176" mass="19701">MAVRKKAMYALSSLIRLFLVGQRDFLKLNGLEIFVKFFEEAGSGPLVIKAITLMTDILTEQIEQVTTLLKKQGQDVSGDISGRVPLLKTMVEKGWCQLVPTLLHTTENDTREKVLQALHVMVTGCKSEFQKAHVQDSLNKLKLEWLKDANAPNVRDNSEYAGILAQLVTDLMSKLT</sequence>
<keyword evidence="5" id="KW-0732">Signal</keyword>
<comment type="similarity">
    <text evidence="2">Belongs to the SIL1 family.</text>
</comment>
<dbReference type="AlphaFoldDB" id="A0A9X0A3L8"/>
<dbReference type="GO" id="GO:0000774">
    <property type="term" value="F:adenyl-nucleotide exchange factor activity"/>
    <property type="evidence" value="ECO:0007669"/>
    <property type="project" value="TreeGrafter"/>
</dbReference>
<evidence type="ECO:0000256" key="2">
    <source>
        <dbReference type="ARBA" id="ARBA00010588"/>
    </source>
</evidence>
<gene>
    <name evidence="10" type="primary">SIL1_1</name>
    <name evidence="10" type="ORF">OS493_012083</name>
</gene>
<evidence type="ECO:0000256" key="9">
    <source>
        <dbReference type="ARBA" id="ARBA00023180"/>
    </source>
</evidence>
<evidence type="ECO:0000256" key="1">
    <source>
        <dbReference type="ARBA" id="ARBA00004319"/>
    </source>
</evidence>
<dbReference type="EMBL" id="MU825401">
    <property type="protein sequence ID" value="KAJ7392420.1"/>
    <property type="molecule type" value="Genomic_DNA"/>
</dbReference>
<evidence type="ECO:0000313" key="10">
    <source>
        <dbReference type="EMBL" id="KAJ7392420.1"/>
    </source>
</evidence>
<evidence type="ECO:0000256" key="3">
    <source>
        <dbReference type="ARBA" id="ARBA00015352"/>
    </source>
</evidence>
<dbReference type="Proteomes" id="UP001163046">
    <property type="component" value="Unassembled WGS sequence"/>
</dbReference>
<comment type="subcellular location">
    <subcellularLocation>
        <location evidence="1">Endoplasmic reticulum lumen</location>
    </subcellularLocation>
</comment>
<accession>A0A9X0A3L8</accession>
<dbReference type="PANTHER" id="PTHR19316:SF35">
    <property type="entry name" value="NUCLEOTIDE EXCHANGE FACTOR SIL1"/>
    <property type="match status" value="1"/>
</dbReference>
<dbReference type="GO" id="GO:0015031">
    <property type="term" value="P:protein transport"/>
    <property type="evidence" value="ECO:0007669"/>
    <property type="project" value="UniProtKB-KW"/>
</dbReference>
<dbReference type="Gene3D" id="1.25.10.10">
    <property type="entry name" value="Leucine-rich Repeat Variant"/>
    <property type="match status" value="1"/>
</dbReference>
<keyword evidence="9" id="KW-0325">Glycoprotein</keyword>
<dbReference type="InterPro" id="IPR016024">
    <property type="entry name" value="ARM-type_fold"/>
</dbReference>
<dbReference type="InterPro" id="IPR050693">
    <property type="entry name" value="Hsp70_NEF-Inhibitors"/>
</dbReference>
<dbReference type="OrthoDB" id="448649at2759"/>
<comment type="caution">
    <text evidence="10">The sequence shown here is derived from an EMBL/GenBank/DDBJ whole genome shotgun (WGS) entry which is preliminary data.</text>
</comment>
<evidence type="ECO:0000313" key="11">
    <source>
        <dbReference type="Proteomes" id="UP001163046"/>
    </source>
</evidence>
<dbReference type="GO" id="GO:0005788">
    <property type="term" value="C:endoplasmic reticulum lumen"/>
    <property type="evidence" value="ECO:0007669"/>
    <property type="project" value="UniProtKB-SubCell"/>
</dbReference>
<evidence type="ECO:0000256" key="8">
    <source>
        <dbReference type="ARBA" id="ARBA00023010"/>
    </source>
</evidence>
<dbReference type="InterPro" id="IPR011989">
    <property type="entry name" value="ARM-like"/>
</dbReference>
<keyword evidence="7" id="KW-0653">Protein transport</keyword>
<protein>
    <recommendedName>
        <fullName evidence="3">Nucleotide exchange factor SIL1</fullName>
    </recommendedName>
</protein>
<dbReference type="SUPFAM" id="SSF48371">
    <property type="entry name" value="ARM repeat"/>
    <property type="match status" value="1"/>
</dbReference>
<name>A0A9X0A3L8_9CNID</name>
<evidence type="ECO:0000256" key="5">
    <source>
        <dbReference type="ARBA" id="ARBA00022729"/>
    </source>
</evidence>
<dbReference type="PANTHER" id="PTHR19316">
    <property type="entry name" value="PROTEIN FOLDING REGULATOR"/>
    <property type="match status" value="1"/>
</dbReference>
<keyword evidence="4" id="KW-0813">Transport</keyword>
<keyword evidence="6" id="KW-0256">Endoplasmic reticulum</keyword>
<keyword evidence="11" id="KW-1185">Reference proteome</keyword>
<proteinExistence type="inferred from homology"/>
<reference evidence="10" key="1">
    <citation type="submission" date="2023-01" db="EMBL/GenBank/DDBJ databases">
        <title>Genome assembly of the deep-sea coral Lophelia pertusa.</title>
        <authorList>
            <person name="Herrera S."/>
            <person name="Cordes E."/>
        </authorList>
    </citation>
    <scope>NUCLEOTIDE SEQUENCE</scope>
    <source>
        <strain evidence="10">USNM1676648</strain>
        <tissue evidence="10">Polyp</tissue>
    </source>
</reference>
<organism evidence="10 11">
    <name type="scientific">Desmophyllum pertusum</name>
    <dbReference type="NCBI Taxonomy" id="174260"/>
    <lineage>
        <taxon>Eukaryota</taxon>
        <taxon>Metazoa</taxon>
        <taxon>Cnidaria</taxon>
        <taxon>Anthozoa</taxon>
        <taxon>Hexacorallia</taxon>
        <taxon>Scleractinia</taxon>
        <taxon>Caryophylliina</taxon>
        <taxon>Caryophylliidae</taxon>
        <taxon>Desmophyllum</taxon>
    </lineage>
</organism>
<evidence type="ECO:0000256" key="7">
    <source>
        <dbReference type="ARBA" id="ARBA00022927"/>
    </source>
</evidence>
<keyword evidence="8" id="KW-0811">Translocation</keyword>
<evidence type="ECO:0000256" key="4">
    <source>
        <dbReference type="ARBA" id="ARBA00022448"/>
    </source>
</evidence>